<feature type="compositionally biased region" description="Polar residues" evidence="1">
    <location>
        <begin position="646"/>
        <end position="658"/>
    </location>
</feature>
<protein>
    <submittedName>
        <fullName evidence="2">Uncharacterized protein</fullName>
    </submittedName>
</protein>
<accession>A0AAW1TBV6</accession>
<feature type="region of interest" description="Disordered" evidence="1">
    <location>
        <begin position="1"/>
        <end position="44"/>
    </location>
</feature>
<dbReference type="AlphaFoldDB" id="A0AAW1TBV6"/>
<organism evidence="2 3">
    <name type="scientific">Apatococcus fuscideae</name>
    <dbReference type="NCBI Taxonomy" id="2026836"/>
    <lineage>
        <taxon>Eukaryota</taxon>
        <taxon>Viridiplantae</taxon>
        <taxon>Chlorophyta</taxon>
        <taxon>core chlorophytes</taxon>
        <taxon>Trebouxiophyceae</taxon>
        <taxon>Chlorellales</taxon>
        <taxon>Chlorellaceae</taxon>
        <taxon>Apatococcus</taxon>
    </lineage>
</organism>
<evidence type="ECO:0000313" key="2">
    <source>
        <dbReference type="EMBL" id="KAK9866436.1"/>
    </source>
</evidence>
<dbReference type="EMBL" id="JALJOV010000162">
    <property type="protein sequence ID" value="KAK9866436.1"/>
    <property type="molecule type" value="Genomic_DNA"/>
</dbReference>
<name>A0AAW1TBV6_9CHLO</name>
<comment type="caution">
    <text evidence="2">The sequence shown here is derived from an EMBL/GenBank/DDBJ whole genome shotgun (WGS) entry which is preliminary data.</text>
</comment>
<evidence type="ECO:0000313" key="3">
    <source>
        <dbReference type="Proteomes" id="UP001485043"/>
    </source>
</evidence>
<feature type="compositionally biased region" description="Low complexity" evidence="1">
    <location>
        <begin position="540"/>
        <end position="551"/>
    </location>
</feature>
<feature type="region of interest" description="Disordered" evidence="1">
    <location>
        <begin position="262"/>
        <end position="341"/>
    </location>
</feature>
<feature type="region of interest" description="Disordered" evidence="1">
    <location>
        <begin position="646"/>
        <end position="673"/>
    </location>
</feature>
<feature type="region of interest" description="Disordered" evidence="1">
    <location>
        <begin position="189"/>
        <end position="211"/>
    </location>
</feature>
<feature type="compositionally biased region" description="Polar residues" evidence="1">
    <location>
        <begin position="528"/>
        <end position="539"/>
    </location>
</feature>
<feature type="region of interest" description="Disordered" evidence="1">
    <location>
        <begin position="406"/>
        <end position="622"/>
    </location>
</feature>
<proteinExistence type="predicted"/>
<keyword evidence="3" id="KW-1185">Reference proteome</keyword>
<feature type="compositionally biased region" description="Polar residues" evidence="1">
    <location>
        <begin position="427"/>
        <end position="439"/>
    </location>
</feature>
<sequence length="673" mass="71876">MISLGCPGPGRLRSGKRRWDRPNDRRQPALVERAPRRKQQDAQPAITLEQPGTDRIFAQARLKSDKVPCGVLPLENARVALETLEAPSALSKPKRPFRRFLLAIQVGPELTKKVKRPSVLLAPETSEEQGAWALMLWQATLPHAELLSELQAAGRLQALLETHAAGSTAPEQAKMAQGVARKSMILMAQKRAPSQPPSSFQQDAAAADERPAPPTFAVQASAADVRTSLLAGLMPPERKSLLDPEPLDAAERRSFVADLNTTRPSHFLGGASTAQQPRNSLRPEEAKSAMSHPLWDGLDSPVQAGRMSTTPTALRPSGFAPIQDAPAGTDPRLTAPRRTGSIAQTADPTLSGLRARYSSHHANAGQPLDEMPEGVPIDAERLHRPSVAAMQWGGVAGGLPGRPSTAGLQHAHDSTPRNTMNPVRGSTMGTPSQQVQQRGSYMGGAAPMQQSRSSVAAFGSPQQRMSTYVGSPQSSPRAQRGTREMADSYPPDGYLLVEDGPASGNYAGIAPDAGSYQSNMQPAGVMHDQSQLGRMQSGAQRQSRLPRQQQQEDPAEWVMGPPSRPSMSMQQSSRSGAQPEHTLSRLRSQPAGGLLEPEGDEGGDGVGAMPQMEQQQRQAFRRSSLLATAARQSGFGAILRRASRSMASTPANVGSTCPSEGHLRILRGEGSAA</sequence>
<dbReference type="Proteomes" id="UP001485043">
    <property type="component" value="Unassembled WGS sequence"/>
</dbReference>
<feature type="compositionally biased region" description="Low complexity" evidence="1">
    <location>
        <begin position="559"/>
        <end position="576"/>
    </location>
</feature>
<reference evidence="2 3" key="1">
    <citation type="journal article" date="2024" name="Nat. Commun.">
        <title>Phylogenomics reveals the evolutionary origins of lichenization in chlorophyte algae.</title>
        <authorList>
            <person name="Puginier C."/>
            <person name="Libourel C."/>
            <person name="Otte J."/>
            <person name="Skaloud P."/>
            <person name="Haon M."/>
            <person name="Grisel S."/>
            <person name="Petersen M."/>
            <person name="Berrin J.G."/>
            <person name="Delaux P.M."/>
            <person name="Dal Grande F."/>
            <person name="Keller J."/>
        </authorList>
    </citation>
    <scope>NUCLEOTIDE SEQUENCE [LARGE SCALE GENOMIC DNA]</scope>
    <source>
        <strain evidence="2 3">SAG 2523</strain>
    </source>
</reference>
<feature type="compositionally biased region" description="Polar residues" evidence="1">
    <location>
        <begin position="448"/>
        <end position="477"/>
    </location>
</feature>
<gene>
    <name evidence="2" type="ORF">WJX84_000176</name>
</gene>
<evidence type="ECO:0000256" key="1">
    <source>
        <dbReference type="SAM" id="MobiDB-lite"/>
    </source>
</evidence>